<dbReference type="RefSeq" id="WP_174652094.1">
    <property type="nucleotide sequence ID" value="NZ_JAKRVX010000002.1"/>
</dbReference>
<evidence type="ECO:0000256" key="1">
    <source>
        <dbReference type="ARBA" id="ARBA00022478"/>
    </source>
</evidence>
<dbReference type="SMART" id="SM00493">
    <property type="entry name" value="TOPRIM"/>
    <property type="match status" value="1"/>
</dbReference>
<accession>A0AAE3FWH9</accession>
<dbReference type="InterPro" id="IPR034154">
    <property type="entry name" value="TOPRIM_DnaG/twinkle"/>
</dbReference>
<evidence type="ECO:0000256" key="2">
    <source>
        <dbReference type="ARBA" id="ARBA00022515"/>
    </source>
</evidence>
<evidence type="ECO:0000313" key="12">
    <source>
        <dbReference type="EMBL" id="MCL9816623.1"/>
    </source>
</evidence>
<gene>
    <name evidence="9 12" type="primary">dnaG</name>
    <name evidence="12" type="ORF">AArcSt2_06655</name>
</gene>
<evidence type="ECO:0000313" key="13">
    <source>
        <dbReference type="Proteomes" id="UP001203207"/>
    </source>
</evidence>
<keyword evidence="4 9" id="KW-0548">Nucleotidyltransferase</keyword>
<evidence type="ECO:0000256" key="3">
    <source>
        <dbReference type="ARBA" id="ARBA00022679"/>
    </source>
</evidence>
<keyword evidence="5 9" id="KW-0235">DNA replication</keyword>
<dbReference type="Proteomes" id="UP001203207">
    <property type="component" value="Unassembled WGS sequence"/>
</dbReference>
<dbReference type="PANTHER" id="PTHR30313">
    <property type="entry name" value="DNA PRIMASE"/>
    <property type="match status" value="1"/>
</dbReference>
<evidence type="ECO:0000256" key="4">
    <source>
        <dbReference type="ARBA" id="ARBA00022695"/>
    </source>
</evidence>
<dbReference type="GO" id="GO:0046872">
    <property type="term" value="F:metal ion binding"/>
    <property type="evidence" value="ECO:0007669"/>
    <property type="project" value="UniProtKB-KW"/>
</dbReference>
<comment type="similarity">
    <text evidence="9">Belongs to the archaeal DnaG primase family.</text>
</comment>
<keyword evidence="2 9" id="KW-0639">Primosome</keyword>
<protein>
    <recommendedName>
        <fullName evidence="9">DNA primase DnaG</fullName>
        <ecNumber evidence="9">2.7.7.101</ecNumber>
    </recommendedName>
</protein>
<evidence type="ECO:0000256" key="9">
    <source>
        <dbReference type="HAMAP-Rule" id="MF_00007"/>
    </source>
</evidence>
<keyword evidence="7" id="KW-0460">Magnesium</keyword>
<proteinExistence type="inferred from homology"/>
<organism evidence="12 13">
    <name type="scientific">Natronocalculus amylovorans</name>
    <dbReference type="NCBI Taxonomy" id="2917812"/>
    <lineage>
        <taxon>Archaea</taxon>
        <taxon>Methanobacteriati</taxon>
        <taxon>Methanobacteriota</taxon>
        <taxon>Stenosarchaea group</taxon>
        <taxon>Halobacteria</taxon>
        <taxon>Halobacteriales</taxon>
        <taxon>Haloferacaceae</taxon>
        <taxon>Natronocalculus</taxon>
    </lineage>
</organism>
<reference evidence="12" key="1">
    <citation type="journal article" date="2022" name="Syst. Appl. Microbiol.">
        <title>Natronocalculus amylovorans gen. nov., sp. nov., and Natranaeroarchaeum aerophilus sp. nov., dominant culturable amylolytic natronoarchaea from hypersaline soda lakes in southwestern Siberia.</title>
        <authorList>
            <person name="Sorokin D.Y."/>
            <person name="Elcheninov A.G."/>
            <person name="Khizhniak T.V."/>
            <person name="Koenen M."/>
            <person name="Bale N.J."/>
            <person name="Damste J.S.S."/>
            <person name="Kublanov I.V."/>
        </authorList>
    </citation>
    <scope>NUCLEOTIDE SEQUENCE</scope>
    <source>
        <strain evidence="12">AArc-St2</strain>
    </source>
</reference>
<keyword evidence="1 9" id="KW-0240">DNA-directed RNA polymerase</keyword>
<dbReference type="PROSITE" id="PS50880">
    <property type="entry name" value="TOPRIM"/>
    <property type="match status" value="1"/>
</dbReference>
<comment type="subunit">
    <text evidence="9">Forms a ternary complex with MCM helicase and DNA.</text>
</comment>
<dbReference type="SUPFAM" id="SSF56731">
    <property type="entry name" value="DNA primase core"/>
    <property type="match status" value="1"/>
</dbReference>
<dbReference type="GO" id="GO:0006269">
    <property type="term" value="P:DNA replication, synthesis of primer"/>
    <property type="evidence" value="ECO:0007669"/>
    <property type="project" value="UniProtKB-UniRule"/>
</dbReference>
<evidence type="ECO:0000259" key="11">
    <source>
        <dbReference type="PROSITE" id="PS50880"/>
    </source>
</evidence>
<comment type="caution">
    <text evidence="12">The sequence shown here is derived from an EMBL/GenBank/DDBJ whole genome shotgun (WGS) entry which is preliminary data.</text>
</comment>
<evidence type="ECO:0000256" key="8">
    <source>
        <dbReference type="ARBA" id="ARBA00023163"/>
    </source>
</evidence>
<dbReference type="GO" id="GO:0003899">
    <property type="term" value="F:DNA-directed RNA polymerase activity"/>
    <property type="evidence" value="ECO:0007669"/>
    <property type="project" value="UniProtKB-UniRule"/>
</dbReference>
<dbReference type="AlphaFoldDB" id="A0AAE3FWH9"/>
<dbReference type="GO" id="GO:0000178">
    <property type="term" value="C:exosome (RNase complex)"/>
    <property type="evidence" value="ECO:0007669"/>
    <property type="project" value="InterPro"/>
</dbReference>
<keyword evidence="13" id="KW-1185">Reference proteome</keyword>
<dbReference type="GO" id="GO:0008143">
    <property type="term" value="F:poly(A) binding"/>
    <property type="evidence" value="ECO:0007669"/>
    <property type="project" value="InterPro"/>
</dbReference>
<evidence type="ECO:0000256" key="10">
    <source>
        <dbReference type="SAM" id="MobiDB-lite"/>
    </source>
</evidence>
<evidence type="ECO:0000256" key="7">
    <source>
        <dbReference type="ARBA" id="ARBA00022842"/>
    </source>
</evidence>
<feature type="compositionally biased region" description="Polar residues" evidence="10">
    <location>
        <begin position="288"/>
        <end position="312"/>
    </location>
</feature>
<keyword evidence="3 9" id="KW-0808">Transferase</keyword>
<name>A0AAE3FWH9_9EURY</name>
<feature type="domain" description="Toprim" evidence="11">
    <location>
        <begin position="167"/>
        <end position="241"/>
    </location>
</feature>
<keyword evidence="6" id="KW-0479">Metal-binding</keyword>
<dbReference type="CDD" id="cd01029">
    <property type="entry name" value="TOPRIM_primases"/>
    <property type="match status" value="1"/>
</dbReference>
<dbReference type="PANTHER" id="PTHR30313:SF2">
    <property type="entry name" value="DNA PRIMASE"/>
    <property type="match status" value="1"/>
</dbReference>
<reference evidence="12" key="2">
    <citation type="submission" date="2022-02" db="EMBL/GenBank/DDBJ databases">
        <authorList>
            <person name="Elcheninov A.G."/>
            <person name="Sorokin D.Y."/>
            <person name="Kublanov I.V."/>
        </authorList>
    </citation>
    <scope>NUCLEOTIDE SEQUENCE</scope>
    <source>
        <strain evidence="12">AArc-St2</strain>
    </source>
</reference>
<dbReference type="Pfam" id="PF13662">
    <property type="entry name" value="Toprim_4"/>
    <property type="match status" value="1"/>
</dbReference>
<dbReference type="NCBIfam" id="NF003108">
    <property type="entry name" value="PRK04031.1-1"/>
    <property type="match status" value="1"/>
</dbReference>
<dbReference type="GO" id="GO:0000428">
    <property type="term" value="C:DNA-directed RNA polymerase complex"/>
    <property type="evidence" value="ECO:0007669"/>
    <property type="project" value="UniProtKB-KW"/>
</dbReference>
<sequence>MDDTSKYLIHARIVASGVVERSDVVGAVFGQTEGLLGDELDLRDLQQSSKVGRIDVQIDSENGQSFGELTIATSLDKVETAILGAALETITRVGPCRAQVEVTDIEDVRAAKRREVVGRAKELLAEGFDESVMSSEELLAEVRESARVADIAEYGGMPAGPRVVDSDAIIVVEGRADVLQLLKYGIKNAVAVEGTNIPESIAALTNERTVTTFLDGDRGGELILKELAQVGDVDYVAFAPSGSSVEDLDRAAVLSALREKMPFELLVDEPNIRETVTSQTGATDAETQRSAMSSVTSTKTASETNTQTQASDTEVAVNVVPSTGTEAARSELTDNSGGKDTETASESSIGDTDARDTETIGVPKPPQSIREYVTEVIAGATDTAVFLDESCQQLDTCDTGKVFATLESTETVPETIVLDGTLDQRLLDLATDRGVEQIVATAHGEFVKKPVGTRTLTGSQLLDTVTH</sequence>
<dbReference type="InterPro" id="IPR020607">
    <property type="entry name" value="Primase_DnaG_arc"/>
</dbReference>
<dbReference type="InterPro" id="IPR006171">
    <property type="entry name" value="TOPRIM_dom"/>
</dbReference>
<comment type="function">
    <text evidence="9">RNA polymerase that catalyzes the synthesis of short RNA molecules used as primers for DNA polymerase during DNA replication.</text>
</comment>
<comment type="catalytic activity">
    <reaction evidence="9">
        <text>ssDNA + n NTP = ssDNA/pppN(pN)n-1 hybrid + (n-1) diphosphate.</text>
        <dbReference type="EC" id="2.7.7.101"/>
    </reaction>
</comment>
<dbReference type="InterPro" id="IPR050219">
    <property type="entry name" value="DnaG_primase"/>
</dbReference>
<feature type="compositionally biased region" description="Basic and acidic residues" evidence="10">
    <location>
        <begin position="328"/>
        <end position="342"/>
    </location>
</feature>
<keyword evidence="8 9" id="KW-0804">Transcription</keyword>
<feature type="region of interest" description="Disordered" evidence="10">
    <location>
        <begin position="272"/>
        <end position="365"/>
    </location>
</feature>
<dbReference type="EC" id="2.7.7.101" evidence="9"/>
<evidence type="ECO:0000256" key="6">
    <source>
        <dbReference type="ARBA" id="ARBA00022723"/>
    </source>
</evidence>
<dbReference type="GO" id="GO:0005737">
    <property type="term" value="C:cytoplasm"/>
    <property type="evidence" value="ECO:0007669"/>
    <property type="project" value="TreeGrafter"/>
</dbReference>
<dbReference type="GO" id="GO:1990077">
    <property type="term" value="C:primosome complex"/>
    <property type="evidence" value="ECO:0007669"/>
    <property type="project" value="UniProtKB-KW"/>
</dbReference>
<dbReference type="HAMAP" id="MF_00007">
    <property type="entry name" value="DNA_primase_DnaG_arc"/>
    <property type="match status" value="1"/>
</dbReference>
<dbReference type="EMBL" id="JAKRVX010000002">
    <property type="protein sequence ID" value="MCL9816623.1"/>
    <property type="molecule type" value="Genomic_DNA"/>
</dbReference>
<dbReference type="Gene3D" id="3.40.1360.10">
    <property type="match status" value="1"/>
</dbReference>
<evidence type="ECO:0000256" key="5">
    <source>
        <dbReference type="ARBA" id="ARBA00022705"/>
    </source>
</evidence>